<dbReference type="EMBL" id="JADWYS010000001">
    <property type="protein sequence ID" value="MBG9388467.1"/>
    <property type="molecule type" value="Genomic_DNA"/>
</dbReference>
<dbReference type="InterPro" id="IPR009081">
    <property type="entry name" value="PP-bd_ACP"/>
</dbReference>
<sequence>MSLNVDGPAAQVSARDLAALVVEGLNLEDVNPDEIDLLAPLFGGGLDLDSLDVLEISLLVQQRYGVKLKAGDPNNEAIFASMQSLADHIAGTLAAQR</sequence>
<protein>
    <submittedName>
        <fullName evidence="2">Acyl carrier protein</fullName>
    </submittedName>
</protein>
<reference evidence="2" key="1">
    <citation type="submission" date="2020-11" db="EMBL/GenBank/DDBJ databases">
        <title>Bacterial whole genome sequence for Caenimonas sp. DR4.4.</title>
        <authorList>
            <person name="Le V."/>
            <person name="Ko S.-R."/>
            <person name="Ahn C.-Y."/>
            <person name="Oh H.-M."/>
        </authorList>
    </citation>
    <scope>NUCLEOTIDE SEQUENCE</scope>
    <source>
        <strain evidence="2">DR4.4</strain>
    </source>
</reference>
<dbReference type="Proteomes" id="UP000651050">
    <property type="component" value="Unassembled WGS sequence"/>
</dbReference>
<dbReference type="InterPro" id="IPR036736">
    <property type="entry name" value="ACP-like_sf"/>
</dbReference>
<dbReference type="NCBIfam" id="NF006617">
    <property type="entry name" value="PRK09184.1"/>
    <property type="match status" value="1"/>
</dbReference>
<name>A0A931H4R3_9BURK</name>
<dbReference type="Pfam" id="PF00550">
    <property type="entry name" value="PP-binding"/>
    <property type="match status" value="1"/>
</dbReference>
<keyword evidence="3" id="KW-1185">Reference proteome</keyword>
<dbReference type="AlphaFoldDB" id="A0A931H4R3"/>
<feature type="domain" description="Carrier" evidence="1">
    <location>
        <begin position="29"/>
        <end position="71"/>
    </location>
</feature>
<dbReference type="SUPFAM" id="SSF47336">
    <property type="entry name" value="ACP-like"/>
    <property type="match status" value="1"/>
</dbReference>
<comment type="caution">
    <text evidence="2">The sequence shown here is derived from an EMBL/GenBank/DDBJ whole genome shotgun (WGS) entry which is preliminary data.</text>
</comment>
<dbReference type="Gene3D" id="1.10.1200.10">
    <property type="entry name" value="ACP-like"/>
    <property type="match status" value="1"/>
</dbReference>
<accession>A0A931H4R3</accession>
<proteinExistence type="predicted"/>
<evidence type="ECO:0000313" key="3">
    <source>
        <dbReference type="Proteomes" id="UP000651050"/>
    </source>
</evidence>
<dbReference type="RefSeq" id="WP_196986328.1">
    <property type="nucleotide sequence ID" value="NZ_JADWYS010000001.1"/>
</dbReference>
<evidence type="ECO:0000313" key="2">
    <source>
        <dbReference type="EMBL" id="MBG9388467.1"/>
    </source>
</evidence>
<organism evidence="2 3">
    <name type="scientific">Caenimonas aquaedulcis</name>
    <dbReference type="NCBI Taxonomy" id="2793270"/>
    <lineage>
        <taxon>Bacteria</taxon>
        <taxon>Pseudomonadati</taxon>
        <taxon>Pseudomonadota</taxon>
        <taxon>Betaproteobacteria</taxon>
        <taxon>Burkholderiales</taxon>
        <taxon>Comamonadaceae</taxon>
        <taxon>Caenimonas</taxon>
    </lineage>
</organism>
<gene>
    <name evidence="2" type="ORF">I5803_10575</name>
</gene>
<evidence type="ECO:0000259" key="1">
    <source>
        <dbReference type="Pfam" id="PF00550"/>
    </source>
</evidence>